<dbReference type="InterPro" id="IPR008651">
    <property type="entry name" value="Uncharacterised_HicB"/>
</dbReference>
<dbReference type="EMBL" id="JAATEP010000019">
    <property type="protein sequence ID" value="NJP92904.1"/>
    <property type="molecule type" value="Genomic_DNA"/>
</dbReference>
<sequence length="168" mass="17853">MDLAPYVDRLRRELAIAAGAGGEEARALAERLAATLDSATRLALLEALSAAADEITHDLTPGSVEVRLRGRDPDFVVTPPPAAPPPPHEERPAPPPPEAEEGGTARISLRVPEQLKPRIEEAAARDGLSVNAWLVRAVAAALDPGAANERSGRRPARQSGNRYSGWVR</sequence>
<proteinExistence type="predicted"/>
<dbReference type="SUPFAM" id="SSF47598">
    <property type="entry name" value="Ribbon-helix-helix"/>
    <property type="match status" value="1"/>
</dbReference>
<feature type="region of interest" description="Disordered" evidence="1">
    <location>
        <begin position="65"/>
        <end position="113"/>
    </location>
</feature>
<protein>
    <submittedName>
        <fullName evidence="2">Toxin-antitoxin system HicB family antitoxin</fullName>
    </submittedName>
</protein>
<organism evidence="2 3">
    <name type="scientific">Nonomuraea composti</name>
    <dbReference type="NCBI Taxonomy" id="2720023"/>
    <lineage>
        <taxon>Bacteria</taxon>
        <taxon>Bacillati</taxon>
        <taxon>Actinomycetota</taxon>
        <taxon>Actinomycetes</taxon>
        <taxon>Streptosporangiales</taxon>
        <taxon>Streptosporangiaceae</taxon>
        <taxon>Nonomuraea</taxon>
    </lineage>
</organism>
<dbReference type="InterPro" id="IPR013321">
    <property type="entry name" value="Arc_rbn_hlx_hlx"/>
</dbReference>
<feature type="region of interest" description="Disordered" evidence="1">
    <location>
        <begin position="141"/>
        <end position="168"/>
    </location>
</feature>
<dbReference type="Gene3D" id="1.10.1220.10">
    <property type="entry name" value="Met repressor-like"/>
    <property type="match status" value="1"/>
</dbReference>
<dbReference type="Pfam" id="PF05534">
    <property type="entry name" value="HicB"/>
    <property type="match status" value="1"/>
</dbReference>
<evidence type="ECO:0000256" key="1">
    <source>
        <dbReference type="SAM" id="MobiDB-lite"/>
    </source>
</evidence>
<dbReference type="RefSeq" id="WP_168012539.1">
    <property type="nucleotide sequence ID" value="NZ_JAATEP010000019.1"/>
</dbReference>
<keyword evidence="3" id="KW-1185">Reference proteome</keyword>
<accession>A0ABX1B4Z6</accession>
<comment type="caution">
    <text evidence="2">The sequence shown here is derived from an EMBL/GenBank/DDBJ whole genome shotgun (WGS) entry which is preliminary data.</text>
</comment>
<gene>
    <name evidence="2" type="ORF">HCN51_26205</name>
</gene>
<name>A0ABX1B4Z6_9ACTN</name>
<evidence type="ECO:0000313" key="3">
    <source>
        <dbReference type="Proteomes" id="UP000696294"/>
    </source>
</evidence>
<dbReference type="Proteomes" id="UP000696294">
    <property type="component" value="Unassembled WGS sequence"/>
</dbReference>
<evidence type="ECO:0000313" key="2">
    <source>
        <dbReference type="EMBL" id="NJP92904.1"/>
    </source>
</evidence>
<reference evidence="2 3" key="1">
    <citation type="submission" date="2020-03" db="EMBL/GenBank/DDBJ databases">
        <title>WGS of actinomycetes isolated from Thailand.</title>
        <authorList>
            <person name="Thawai C."/>
        </authorList>
    </citation>
    <scope>NUCLEOTIDE SEQUENCE [LARGE SCALE GENOMIC DNA]</scope>
    <source>
        <strain evidence="2 3">FMUSA5-5</strain>
    </source>
</reference>
<dbReference type="InterPro" id="IPR010985">
    <property type="entry name" value="Ribbon_hlx_hlx"/>
</dbReference>